<dbReference type="SUPFAM" id="SSF53474">
    <property type="entry name" value="alpha/beta-Hydrolases"/>
    <property type="match status" value="1"/>
</dbReference>
<keyword evidence="2" id="KW-0472">Membrane</keyword>
<dbReference type="Proteomes" id="UP000325849">
    <property type="component" value="Unassembled WGS sequence"/>
</dbReference>
<dbReference type="RefSeq" id="WP_152884477.1">
    <property type="nucleotide sequence ID" value="NZ_VJZD01000004.1"/>
</dbReference>
<dbReference type="InterPro" id="IPR029058">
    <property type="entry name" value="AB_hydrolase_fold"/>
</dbReference>
<feature type="chain" id="PRO_5024949885" evidence="3">
    <location>
        <begin position="37"/>
        <end position="339"/>
    </location>
</feature>
<organism evidence="5 6">
    <name type="scientific">Streptomyces adustus</name>
    <dbReference type="NCBI Taxonomy" id="1609272"/>
    <lineage>
        <taxon>Bacteria</taxon>
        <taxon>Bacillati</taxon>
        <taxon>Actinomycetota</taxon>
        <taxon>Actinomycetes</taxon>
        <taxon>Kitasatosporales</taxon>
        <taxon>Streptomycetaceae</taxon>
        <taxon>Streptomyces</taxon>
    </lineage>
</organism>
<keyword evidence="2" id="KW-1133">Transmembrane helix</keyword>
<evidence type="ECO:0000313" key="5">
    <source>
        <dbReference type="EMBL" id="MPY30161.1"/>
    </source>
</evidence>
<dbReference type="InterPro" id="IPR052897">
    <property type="entry name" value="Sec-Metab_Biosynth_Hydrolase"/>
</dbReference>
<proteinExistence type="predicted"/>
<evidence type="ECO:0000256" key="2">
    <source>
        <dbReference type="SAM" id="Phobius"/>
    </source>
</evidence>
<feature type="signal peptide" evidence="3">
    <location>
        <begin position="1"/>
        <end position="36"/>
    </location>
</feature>
<name>A0A5N8V4B8_9ACTN</name>
<dbReference type="InterPro" id="IPR000073">
    <property type="entry name" value="AB_hydrolase_1"/>
</dbReference>
<dbReference type="EMBL" id="VJZD01000004">
    <property type="protein sequence ID" value="MPY30161.1"/>
    <property type="molecule type" value="Genomic_DNA"/>
</dbReference>
<keyword evidence="5" id="KW-0378">Hydrolase</keyword>
<keyword evidence="6" id="KW-1185">Reference proteome</keyword>
<keyword evidence="3" id="KW-0732">Signal</keyword>
<feature type="region of interest" description="Disordered" evidence="1">
    <location>
        <begin position="279"/>
        <end position="301"/>
    </location>
</feature>
<feature type="domain" description="AB hydrolase-1" evidence="4">
    <location>
        <begin position="47"/>
        <end position="268"/>
    </location>
</feature>
<evidence type="ECO:0000259" key="4">
    <source>
        <dbReference type="Pfam" id="PF12697"/>
    </source>
</evidence>
<dbReference type="GO" id="GO:0016787">
    <property type="term" value="F:hydrolase activity"/>
    <property type="evidence" value="ECO:0007669"/>
    <property type="project" value="UniProtKB-KW"/>
</dbReference>
<dbReference type="OrthoDB" id="9814966at2"/>
<dbReference type="Gene3D" id="3.40.50.1820">
    <property type="entry name" value="alpha/beta hydrolase"/>
    <property type="match status" value="1"/>
</dbReference>
<sequence length="339" mass="34397">MRALHGIRPRTRRLRIAAAGCAVVALCGVPASSAAADGDTRSGKPTVVLVHGAFADGSSWNGVVTRLRQAGYPVIAPANPLRGLASDAEYIHSVLESIQGPVVLVGHSYGGAVISEAAVGDPQVKALVYVAAFAPAAGESALDLSNKFPGSTLGPTLRSVSFPLPGGGTGTDEYIKVDKFHDQFAADVPMSVTDQMAATQRPVAASALQEKATKAAWKTIPSWALITTEDRNIPPASQRFMAQRAHANAVEIKASHAVAVSQPGAVARLVEQAARATTGTAASADSSADSSAPGLASTGSGRQVRQALVGGGAAVGSMAVGSALVVLGRRRRSDAGCGH</sequence>
<feature type="transmembrane region" description="Helical" evidence="2">
    <location>
        <begin position="307"/>
        <end position="327"/>
    </location>
</feature>
<dbReference type="PANTHER" id="PTHR37017:SF11">
    <property type="entry name" value="ESTERASE_LIPASE_THIOESTERASE DOMAIN-CONTAINING PROTEIN"/>
    <property type="match status" value="1"/>
</dbReference>
<evidence type="ECO:0000256" key="1">
    <source>
        <dbReference type="SAM" id="MobiDB-lite"/>
    </source>
</evidence>
<dbReference type="Pfam" id="PF12697">
    <property type="entry name" value="Abhydrolase_6"/>
    <property type="match status" value="1"/>
</dbReference>
<evidence type="ECO:0000256" key="3">
    <source>
        <dbReference type="SAM" id="SignalP"/>
    </source>
</evidence>
<feature type="compositionally biased region" description="Low complexity" evidence="1">
    <location>
        <begin position="279"/>
        <end position="297"/>
    </location>
</feature>
<protein>
    <submittedName>
        <fullName evidence="5">Alpha/beta hydrolase</fullName>
    </submittedName>
</protein>
<keyword evidence="2" id="KW-0812">Transmembrane</keyword>
<accession>A0A5N8V4B8</accession>
<gene>
    <name evidence="5" type="ORF">FNH09_02160</name>
</gene>
<reference evidence="5 6" key="1">
    <citation type="submission" date="2019-07" db="EMBL/GenBank/DDBJ databases">
        <title>New species of Amycolatopsis and Streptomyces.</title>
        <authorList>
            <person name="Duangmal K."/>
            <person name="Teo W.F.A."/>
            <person name="Lipun K."/>
        </authorList>
    </citation>
    <scope>NUCLEOTIDE SEQUENCE [LARGE SCALE GENOMIC DNA]</scope>
    <source>
        <strain evidence="5 6">NBRC 109810</strain>
    </source>
</reference>
<comment type="caution">
    <text evidence="5">The sequence shown here is derived from an EMBL/GenBank/DDBJ whole genome shotgun (WGS) entry which is preliminary data.</text>
</comment>
<dbReference type="PANTHER" id="PTHR37017">
    <property type="entry name" value="AB HYDROLASE-1 DOMAIN-CONTAINING PROTEIN-RELATED"/>
    <property type="match status" value="1"/>
</dbReference>
<evidence type="ECO:0000313" key="6">
    <source>
        <dbReference type="Proteomes" id="UP000325849"/>
    </source>
</evidence>
<dbReference type="AlphaFoldDB" id="A0A5N8V4B8"/>